<sequence>MSCYTFDPEKQVPKGQDILPRILGKHHVGRAKHQAKQEVTVETLTPIEEESCLVRTNAEINAEWHQMDLLALAARAFLAAEGVTLPEMLALADEIEKKREEEKVAFEAFKKTLRMSDESFWTAFYSTRGVTTQHFQRLNHVARPISSHLNLSSSGPRLPGNRGKAILLPLAPSADASLRPISGGGKAIFHAVESAAAVGGETGETEDVSLRWRRFEVPNLRSYVNCPVWTADLEALKCEEAEEISRLLTHPEEADLASQRWPSGLSPSRRSSNMPWPSGALQGYLKAHEDLLWRFHRGGGMGSQDKALVYVCTGMSYCGGHGDRLNGMLGAFTLALLSGRAFFIDSQRPVPLSLVLQPKTSLDWRMYGSLAVLPAGFNFNDNLAAFETDPRRVLESQEKVLRIVSNQRLTPAALKSSPQRAEALGLWEPRLHQRLFELLFEPSPALLKRLQQRHLPEGRLIGLHFRAGDQMPQHWKDPPRHALAQLEEFLNCAEQLEKDQGWNATFLLFADTDKVTDLPKVQELQADGKLVLPESDGLVHLDRSPPTLTVRGVLQTWADWWTLAFDVDALVLSHSGFGATALEIGPERPAVLGSKCITADGSTG</sequence>
<keyword evidence="2" id="KW-1185">Reference proteome</keyword>
<evidence type="ECO:0008006" key="3">
    <source>
        <dbReference type="Google" id="ProtNLM"/>
    </source>
</evidence>
<proteinExistence type="predicted"/>
<gene>
    <name evidence="1" type="ORF">CCMP2556_LOCUS401</name>
</gene>
<organism evidence="1 2">
    <name type="scientific">Durusdinium trenchii</name>
    <dbReference type="NCBI Taxonomy" id="1381693"/>
    <lineage>
        <taxon>Eukaryota</taxon>
        <taxon>Sar</taxon>
        <taxon>Alveolata</taxon>
        <taxon>Dinophyceae</taxon>
        <taxon>Suessiales</taxon>
        <taxon>Symbiodiniaceae</taxon>
        <taxon>Durusdinium</taxon>
    </lineage>
</organism>
<evidence type="ECO:0000313" key="1">
    <source>
        <dbReference type="EMBL" id="CAK8986135.1"/>
    </source>
</evidence>
<dbReference type="Proteomes" id="UP001642484">
    <property type="component" value="Unassembled WGS sequence"/>
</dbReference>
<accession>A0ABP0HBC1</accession>
<dbReference type="EMBL" id="CAXAMN010000059">
    <property type="protein sequence ID" value="CAK8986135.1"/>
    <property type="molecule type" value="Genomic_DNA"/>
</dbReference>
<comment type="caution">
    <text evidence="1">The sequence shown here is derived from an EMBL/GenBank/DDBJ whole genome shotgun (WGS) entry which is preliminary data.</text>
</comment>
<name>A0ABP0HBC1_9DINO</name>
<evidence type="ECO:0000313" key="2">
    <source>
        <dbReference type="Proteomes" id="UP001642484"/>
    </source>
</evidence>
<reference evidence="1 2" key="1">
    <citation type="submission" date="2024-02" db="EMBL/GenBank/DDBJ databases">
        <authorList>
            <person name="Chen Y."/>
            <person name="Shah S."/>
            <person name="Dougan E. K."/>
            <person name="Thang M."/>
            <person name="Chan C."/>
        </authorList>
    </citation>
    <scope>NUCLEOTIDE SEQUENCE [LARGE SCALE GENOMIC DNA]</scope>
</reference>
<protein>
    <recommendedName>
        <fullName evidence="3">GDP-fucose protein O-fucosyltransferase 1</fullName>
    </recommendedName>
</protein>